<feature type="transmembrane region" description="Helical" evidence="7">
    <location>
        <begin position="91"/>
        <end position="113"/>
    </location>
</feature>
<feature type="transmembrane region" description="Helical" evidence="7">
    <location>
        <begin position="156"/>
        <end position="177"/>
    </location>
</feature>
<feature type="transmembrane region" description="Helical" evidence="7">
    <location>
        <begin position="287"/>
        <end position="306"/>
    </location>
</feature>
<evidence type="ECO:0000256" key="3">
    <source>
        <dbReference type="ARBA" id="ARBA00022692"/>
    </source>
</evidence>
<keyword evidence="2" id="KW-1003">Cell membrane</keyword>
<feature type="transmembrane region" description="Helical" evidence="7">
    <location>
        <begin position="67"/>
        <end position="85"/>
    </location>
</feature>
<evidence type="ECO:0000256" key="6">
    <source>
        <dbReference type="SAM" id="MobiDB-lite"/>
    </source>
</evidence>
<evidence type="ECO:0000313" key="9">
    <source>
        <dbReference type="Proteomes" id="UP000523821"/>
    </source>
</evidence>
<keyword evidence="4 7" id="KW-1133">Transmembrane helix</keyword>
<evidence type="ECO:0000256" key="4">
    <source>
        <dbReference type="ARBA" id="ARBA00022989"/>
    </source>
</evidence>
<evidence type="ECO:0000256" key="2">
    <source>
        <dbReference type="ARBA" id="ARBA00022475"/>
    </source>
</evidence>
<keyword evidence="3 7" id="KW-0812">Transmembrane</keyword>
<dbReference type="AlphaFoldDB" id="A0A7W9L407"/>
<dbReference type="Pfam" id="PF02653">
    <property type="entry name" value="BPD_transp_2"/>
    <property type="match status" value="1"/>
</dbReference>
<proteinExistence type="predicted"/>
<sequence>MRRVFDAQLLGPLGAMLLVALVVSFTTDRFLDPGNLSNLALQVSIVSLIAIGATIVIFAGGIDLSSGSMVALLTMILATAVKTYGVPLWPALIGVLVFGALLGALNGVLAAFLRIPSFIVTLAGLIAFRGLALMFNNGSPIFSLDPGLEPVFYGKIFGIPLPFFYLVALYGAATVMMNNTRLGRELYAVGGNPAAAKLSGIHVQRVQTYAFIIAGLMTAVGSILMAARLNSGSPNYGQTFELQAIAAAVVGGASLAGGRGNVLSTLVGALMIVIVQNALNLHAVPSAFQNVILGLIILVAVGVDMWRGEITRAVRRLSGRAGTSTAPAGSRAPKAATKPASGKSVGGA</sequence>
<protein>
    <submittedName>
        <fullName evidence="8">Ribose transport system permease protein</fullName>
    </submittedName>
</protein>
<gene>
    <name evidence="8" type="ORF">GGQ63_004178</name>
</gene>
<dbReference type="EMBL" id="JACHOO010000013">
    <property type="protein sequence ID" value="MBB5755079.1"/>
    <property type="molecule type" value="Genomic_DNA"/>
</dbReference>
<dbReference type="InterPro" id="IPR001851">
    <property type="entry name" value="ABC_transp_permease"/>
</dbReference>
<dbReference type="GO" id="GO:0005886">
    <property type="term" value="C:plasma membrane"/>
    <property type="evidence" value="ECO:0007669"/>
    <property type="project" value="UniProtKB-SubCell"/>
</dbReference>
<accession>A0A7W9L407</accession>
<feature type="transmembrane region" description="Helical" evidence="7">
    <location>
        <begin position="7"/>
        <end position="27"/>
    </location>
</feature>
<dbReference type="PANTHER" id="PTHR32196:SF15">
    <property type="entry name" value="SUGAR ABC TRANSPORTER PERMEASE PROTEIN"/>
    <property type="match status" value="1"/>
</dbReference>
<dbReference type="GO" id="GO:0022857">
    <property type="term" value="F:transmembrane transporter activity"/>
    <property type="evidence" value="ECO:0007669"/>
    <property type="project" value="InterPro"/>
</dbReference>
<dbReference type="Proteomes" id="UP000523821">
    <property type="component" value="Unassembled WGS sequence"/>
</dbReference>
<feature type="transmembrane region" description="Helical" evidence="7">
    <location>
        <begin position="39"/>
        <end position="60"/>
    </location>
</feature>
<dbReference type="PANTHER" id="PTHR32196">
    <property type="entry name" value="ABC TRANSPORTER PERMEASE PROTEIN YPHD-RELATED-RELATED"/>
    <property type="match status" value="1"/>
</dbReference>
<dbReference type="RefSeq" id="WP_183858514.1">
    <property type="nucleotide sequence ID" value="NZ_JACHOO010000013.1"/>
</dbReference>
<feature type="transmembrane region" description="Helical" evidence="7">
    <location>
        <begin position="208"/>
        <end position="227"/>
    </location>
</feature>
<feature type="region of interest" description="Disordered" evidence="6">
    <location>
        <begin position="321"/>
        <end position="348"/>
    </location>
</feature>
<keyword evidence="5 7" id="KW-0472">Membrane</keyword>
<keyword evidence="9" id="KW-1185">Reference proteome</keyword>
<feature type="transmembrane region" description="Helical" evidence="7">
    <location>
        <begin position="118"/>
        <end position="136"/>
    </location>
</feature>
<comment type="subcellular location">
    <subcellularLocation>
        <location evidence="1">Cell membrane</location>
        <topology evidence="1">Multi-pass membrane protein</topology>
    </subcellularLocation>
</comment>
<comment type="caution">
    <text evidence="8">The sequence shown here is derived from an EMBL/GenBank/DDBJ whole genome shotgun (WGS) entry which is preliminary data.</text>
</comment>
<evidence type="ECO:0000313" key="8">
    <source>
        <dbReference type="EMBL" id="MBB5755079.1"/>
    </source>
</evidence>
<dbReference type="CDD" id="cd06579">
    <property type="entry name" value="TM_PBP1_transp_AraH_like"/>
    <property type="match status" value="1"/>
</dbReference>
<evidence type="ECO:0000256" key="1">
    <source>
        <dbReference type="ARBA" id="ARBA00004651"/>
    </source>
</evidence>
<organism evidence="8 9">
    <name type="scientific">Prosthecomicrobium pneumaticum</name>
    <dbReference type="NCBI Taxonomy" id="81895"/>
    <lineage>
        <taxon>Bacteria</taxon>
        <taxon>Pseudomonadati</taxon>
        <taxon>Pseudomonadota</taxon>
        <taxon>Alphaproteobacteria</taxon>
        <taxon>Hyphomicrobiales</taxon>
        <taxon>Kaistiaceae</taxon>
        <taxon>Prosthecomicrobium</taxon>
    </lineage>
</organism>
<evidence type="ECO:0000256" key="5">
    <source>
        <dbReference type="ARBA" id="ARBA00023136"/>
    </source>
</evidence>
<evidence type="ECO:0000256" key="7">
    <source>
        <dbReference type="SAM" id="Phobius"/>
    </source>
</evidence>
<name>A0A7W9L407_9HYPH</name>
<reference evidence="8 9" key="1">
    <citation type="submission" date="2020-08" db="EMBL/GenBank/DDBJ databases">
        <title>Genomic Encyclopedia of Type Strains, Phase IV (KMG-IV): sequencing the most valuable type-strain genomes for metagenomic binning, comparative biology and taxonomic classification.</title>
        <authorList>
            <person name="Goeker M."/>
        </authorList>
    </citation>
    <scope>NUCLEOTIDE SEQUENCE [LARGE SCALE GENOMIC DNA]</scope>
    <source>
        <strain evidence="8 9">DSM 16268</strain>
    </source>
</reference>